<feature type="compositionally biased region" description="Basic residues" evidence="1">
    <location>
        <begin position="597"/>
        <end position="607"/>
    </location>
</feature>
<feature type="region of interest" description="Disordered" evidence="1">
    <location>
        <begin position="590"/>
        <end position="610"/>
    </location>
</feature>
<dbReference type="KEGG" id="tbl:TBLA_0G00460"/>
<dbReference type="Pfam" id="PF07964">
    <property type="entry name" value="Red1"/>
    <property type="match status" value="2"/>
</dbReference>
<feature type="compositionally biased region" description="Polar residues" evidence="1">
    <location>
        <begin position="402"/>
        <end position="418"/>
    </location>
</feature>
<feature type="compositionally biased region" description="Low complexity" evidence="1">
    <location>
        <begin position="391"/>
        <end position="401"/>
    </location>
</feature>
<dbReference type="Proteomes" id="UP000002866">
    <property type="component" value="Chromosome 7"/>
</dbReference>
<sequence length="829" mass="94054">MGQLKELITTLLGPTVENKLEKFPAIINNNVPFANVRSSATAKNYLTVLNLLETTRETIKNPSFLLGMITLGIELNANGFLPDSFWYHIFILKLSPKLYLAKDSQLLIYLFRRGMIIDNSVSWKCLALLSKILNDLPGTRKTITNMIRGDWSKPFGDVLDTSKDFQQIFFTVYLLAVCFPRKSENEVGIIMPPEIYASSDKNIFIFNHVSYPLISSNSSKGIFNFIRDIFNYNFQSLSKIKSITYSFSHNPNKVQEFNAVDNLNRKQPLYCQFIFNNLYIWFNENFPVEINRKYIELIKTLKGNIRITFKDDMKKGEEYINTINISLKNFFEKTKWLEFQFETELNSKIIYDAFKNSVVKISQAETYLLLQTSQDDIKMSEIEESEEESETITASSEGISTNHVSGNQLTVRSNTKYTGQKPMTPDNSSSKEVSNDIWDISNPDSISNSIDKLPEVDAASTSLLINGNKTQQNKVGSSLLTKPIMVLDDSPTVDAQKRKKVRAFSKIDELPEIQQNEIPSNPVISKLPSKIAIDEQDKMHAPSLEITNCIISNTNNQVAKANKKVKQANSIIGNKEITLLDSIFGRGINKKENSKTNNRKMKKKTKPQKQQSLDIFNPIVDVPSQIETTNANNITNNTSSVSKEDIFIKEENCKKHKAEEEIDMNQIPLIKKPHISNVDDASLKVSTNKKNNIPKQLSHDDTSSNSTTLIGDSGLIKKPDNLFTNVLEQQIYNSVNHFTSNLTKKINLINEELNHKIASELSDKYQTLFAELQTKFQDDVNEMVKFTSNILNMLQLPEQELVAMIRSHSIVNCPSNKNVDQKTTSTNGV</sequence>
<dbReference type="InParanoid" id="I2H6J3"/>
<evidence type="ECO:0000313" key="3">
    <source>
        <dbReference type="Proteomes" id="UP000002866"/>
    </source>
</evidence>
<name>I2H6J3_HENB6</name>
<organism evidence="2 3">
    <name type="scientific">Henningerozyma blattae (strain ATCC 34711 / CBS 6284 / DSM 70876 / NBRC 10599 / NRRL Y-10934 / UCD 77-7)</name>
    <name type="common">Yeast</name>
    <name type="synonym">Tetrapisispora blattae</name>
    <dbReference type="NCBI Taxonomy" id="1071380"/>
    <lineage>
        <taxon>Eukaryota</taxon>
        <taxon>Fungi</taxon>
        <taxon>Dikarya</taxon>
        <taxon>Ascomycota</taxon>
        <taxon>Saccharomycotina</taxon>
        <taxon>Saccharomycetes</taxon>
        <taxon>Saccharomycetales</taxon>
        <taxon>Saccharomycetaceae</taxon>
        <taxon>Henningerozyma</taxon>
    </lineage>
</organism>
<evidence type="ECO:0000256" key="1">
    <source>
        <dbReference type="SAM" id="MobiDB-lite"/>
    </source>
</evidence>
<evidence type="ECO:0000313" key="2">
    <source>
        <dbReference type="EMBL" id="CCH61995.1"/>
    </source>
</evidence>
<dbReference type="OMA" id="HECVRTT"/>
<keyword evidence="3" id="KW-1185">Reference proteome</keyword>
<dbReference type="InterPro" id="IPR012491">
    <property type="entry name" value="Red1/Rec10"/>
</dbReference>
<dbReference type="OrthoDB" id="3980800at2759"/>
<feature type="region of interest" description="Disordered" evidence="1">
    <location>
        <begin position="382"/>
        <end position="435"/>
    </location>
</feature>
<protein>
    <submittedName>
        <fullName evidence="2">Uncharacterized protein</fullName>
    </submittedName>
</protein>
<dbReference type="GO" id="GO:0007131">
    <property type="term" value="P:reciprocal meiotic recombination"/>
    <property type="evidence" value="ECO:0007669"/>
    <property type="project" value="InterPro"/>
</dbReference>
<dbReference type="EMBL" id="HE806322">
    <property type="protein sequence ID" value="CCH61995.1"/>
    <property type="molecule type" value="Genomic_DNA"/>
</dbReference>
<gene>
    <name evidence="2" type="primary">TBLA0G00460</name>
    <name evidence="2" type="ORF">TBLA_0G00460</name>
</gene>
<dbReference type="STRING" id="1071380.I2H6J3"/>
<dbReference type="eggNOG" id="ENOG502QVW0">
    <property type="taxonomic scope" value="Eukaryota"/>
</dbReference>
<reference evidence="2 3" key="1">
    <citation type="journal article" date="2011" name="Proc. Natl. Acad. Sci. U.S.A.">
        <title>Evolutionary erosion of yeast sex chromosomes by mating-type switching accidents.</title>
        <authorList>
            <person name="Gordon J.L."/>
            <person name="Armisen D."/>
            <person name="Proux-Wera E."/>
            <person name="Oheigeartaigh S.S."/>
            <person name="Byrne K.P."/>
            <person name="Wolfe K.H."/>
        </authorList>
    </citation>
    <scope>NUCLEOTIDE SEQUENCE [LARGE SCALE GENOMIC DNA]</scope>
    <source>
        <strain evidence="3">ATCC 34711 / CBS 6284 / DSM 70876 / NBRC 10599 / NRRL Y-10934 / UCD 77-7</strain>
    </source>
</reference>
<dbReference type="RefSeq" id="XP_004181514.1">
    <property type="nucleotide sequence ID" value="XM_004181466.1"/>
</dbReference>
<dbReference type="FunCoup" id="I2H6J3">
    <property type="interactions" value="137"/>
</dbReference>
<dbReference type="AlphaFoldDB" id="I2H6J3"/>
<dbReference type="HOGENOM" id="CLU_334647_0_0_1"/>
<dbReference type="GeneID" id="14497127"/>
<accession>I2H6J3</accession>
<proteinExistence type="predicted"/>